<evidence type="ECO:0000256" key="1">
    <source>
        <dbReference type="ARBA" id="ARBA00022679"/>
    </source>
</evidence>
<dbReference type="InterPro" id="IPR050832">
    <property type="entry name" value="Bact_Acetyltransf"/>
</dbReference>
<dbReference type="RefSeq" id="WP_336545111.1">
    <property type="nucleotide sequence ID" value="NZ_JBBBDM010000003.1"/>
</dbReference>
<gene>
    <name evidence="4" type="ORF">V8201_09280</name>
</gene>
<name>A0ABU8H2Q8_9SPHN</name>
<dbReference type="Pfam" id="PF00583">
    <property type="entry name" value="Acetyltransf_1"/>
    <property type="match status" value="1"/>
</dbReference>
<reference evidence="4 5" key="1">
    <citation type="journal article" date="2013" name="Int. J. Syst. Evol. Microbiol.">
        <title>Sphingomonas kyungheensis sp. nov., a bacterium with ginsenoside-converting activity isolated from soil of a ginseng field.</title>
        <authorList>
            <person name="Son H.M."/>
            <person name="Yang J.E."/>
            <person name="Park Y."/>
            <person name="Han C.K."/>
            <person name="Kim S.G."/>
            <person name="Kook M."/>
            <person name="Yi T.H."/>
        </authorList>
    </citation>
    <scope>NUCLEOTIDE SEQUENCE [LARGE SCALE GENOMIC DNA]</scope>
    <source>
        <strain evidence="4 5">LMG 26582</strain>
    </source>
</reference>
<accession>A0ABU8H2Q8</accession>
<dbReference type="SUPFAM" id="SSF55729">
    <property type="entry name" value="Acyl-CoA N-acyltransferases (Nat)"/>
    <property type="match status" value="1"/>
</dbReference>
<evidence type="ECO:0000256" key="2">
    <source>
        <dbReference type="ARBA" id="ARBA00023315"/>
    </source>
</evidence>
<dbReference type="PANTHER" id="PTHR43877">
    <property type="entry name" value="AMINOALKYLPHOSPHONATE N-ACETYLTRANSFERASE-RELATED-RELATED"/>
    <property type="match status" value="1"/>
</dbReference>
<dbReference type="InterPro" id="IPR000182">
    <property type="entry name" value="GNAT_dom"/>
</dbReference>
<dbReference type="CDD" id="cd04301">
    <property type="entry name" value="NAT_SF"/>
    <property type="match status" value="1"/>
</dbReference>
<comment type="caution">
    <text evidence="4">The sequence shown here is derived from an EMBL/GenBank/DDBJ whole genome shotgun (WGS) entry which is preliminary data.</text>
</comment>
<dbReference type="InterPro" id="IPR016181">
    <property type="entry name" value="Acyl_CoA_acyltransferase"/>
</dbReference>
<proteinExistence type="predicted"/>
<evidence type="ECO:0000313" key="5">
    <source>
        <dbReference type="Proteomes" id="UP001367771"/>
    </source>
</evidence>
<evidence type="ECO:0000313" key="4">
    <source>
        <dbReference type="EMBL" id="MEI5687265.1"/>
    </source>
</evidence>
<protein>
    <submittedName>
        <fullName evidence="4">GNAT family N-acetyltransferase</fullName>
    </submittedName>
</protein>
<keyword evidence="1" id="KW-0808">Transferase</keyword>
<dbReference type="Gene3D" id="3.40.630.30">
    <property type="match status" value="1"/>
</dbReference>
<organism evidence="4 5">
    <name type="scientific">Sphingomonas kyungheensis</name>
    <dbReference type="NCBI Taxonomy" id="1069987"/>
    <lineage>
        <taxon>Bacteria</taxon>
        <taxon>Pseudomonadati</taxon>
        <taxon>Pseudomonadota</taxon>
        <taxon>Alphaproteobacteria</taxon>
        <taxon>Sphingomonadales</taxon>
        <taxon>Sphingomonadaceae</taxon>
        <taxon>Sphingomonas</taxon>
    </lineage>
</organism>
<keyword evidence="5" id="KW-1185">Reference proteome</keyword>
<feature type="domain" description="N-acetyltransferase" evidence="3">
    <location>
        <begin position="3"/>
        <end position="173"/>
    </location>
</feature>
<keyword evidence="2" id="KW-0012">Acyltransferase</keyword>
<evidence type="ECO:0000259" key="3">
    <source>
        <dbReference type="PROSITE" id="PS51186"/>
    </source>
</evidence>
<dbReference type="Proteomes" id="UP001367771">
    <property type="component" value="Unassembled WGS sequence"/>
</dbReference>
<sequence length="173" mass="18390">MHWRLRRASPADAPAVALVAGASFLATFAGILDGADIVAHVAKSSSVEAFRRWIADPASVVTLAEHPDGAAPVGYTMLTAPDLPIPAGPHDIELRRIYTLPVASGTGLGALLMARAVEDARALSATRMLLGVYGGNRRARLFYERQGFALAGRRQYQVGATLHDDVVYARDIG</sequence>
<dbReference type="PROSITE" id="PS51186">
    <property type="entry name" value="GNAT"/>
    <property type="match status" value="1"/>
</dbReference>
<dbReference type="EMBL" id="JBBBDM010000003">
    <property type="protein sequence ID" value="MEI5687265.1"/>
    <property type="molecule type" value="Genomic_DNA"/>
</dbReference>